<sequence length="232" mass="26838">MNDSLLSFKEVLTDITQASVEYFRLNAGSVSSEDLRSSHDIPLREHYSYLQIHHFLQGLIKFQPTPYTLTPFENFCRARPQTSGLISLIYSSIITSKKPSTRPYHLQWERKLGKQLDPEDWQVMTLAILKCSKNVIFLENAYKVLYRWYYTPARLARFIPAYSPLYFRGCSKEGTMTHIWYTGYGSEYYLLRNILHADLKKDPYEALLCNPTASPRASTGSASLYCNQTNDS</sequence>
<dbReference type="OrthoDB" id="10558448at2759"/>
<accession>A0A2G9RD41</accession>
<proteinExistence type="predicted"/>
<gene>
    <name evidence="1" type="ORF">AB205_0079130</name>
</gene>
<dbReference type="EMBL" id="KV948305">
    <property type="protein sequence ID" value="PIO25822.1"/>
    <property type="molecule type" value="Genomic_DNA"/>
</dbReference>
<dbReference type="AlphaFoldDB" id="A0A2G9RD41"/>
<evidence type="ECO:0000313" key="1">
    <source>
        <dbReference type="EMBL" id="PIO25822.1"/>
    </source>
</evidence>
<name>A0A2G9RD41_AQUCT</name>
<reference evidence="1" key="1">
    <citation type="submission" date="2017-08" db="EMBL/GenBank/DDBJ databases">
        <title>Assembly of the North American Bullfrog Genome.</title>
        <authorList>
            <person name="Warren R.L."/>
            <person name="Vandervalk B.P."/>
            <person name="Kucuk E."/>
            <person name="Birol I."/>
            <person name="Helbing C."/>
            <person name="Pandoh P."/>
            <person name="Behsaz B."/>
            <person name="Mohamadi H."/>
            <person name="Chu J."/>
            <person name="Jackman S."/>
            <person name="Hammond S.A."/>
            <person name="Veldhoen N."/>
            <person name="Kirk H."/>
            <person name="Zhao Y."/>
            <person name="Coope R."/>
            <person name="Pleasance S."/>
            <person name="Moore R."/>
            <person name="Holt R."/>
        </authorList>
    </citation>
    <scope>NUCLEOTIDE SEQUENCE</scope>
    <source>
        <strain evidence="1">Bruno</strain>
        <tissue evidence="1">Liver</tissue>
    </source>
</reference>
<protein>
    <submittedName>
        <fullName evidence="1">Uncharacterized protein</fullName>
    </submittedName>
</protein>
<organism evidence="1">
    <name type="scientific">Aquarana catesbeiana</name>
    <name type="common">American bullfrog</name>
    <name type="synonym">Rana catesbeiana</name>
    <dbReference type="NCBI Taxonomy" id="8400"/>
    <lineage>
        <taxon>Eukaryota</taxon>
        <taxon>Metazoa</taxon>
        <taxon>Chordata</taxon>
        <taxon>Craniata</taxon>
        <taxon>Vertebrata</taxon>
        <taxon>Euteleostomi</taxon>
        <taxon>Amphibia</taxon>
        <taxon>Batrachia</taxon>
        <taxon>Anura</taxon>
        <taxon>Neobatrachia</taxon>
        <taxon>Ranoidea</taxon>
        <taxon>Ranidae</taxon>
        <taxon>Aquarana</taxon>
    </lineage>
</organism>